<keyword evidence="3 5" id="KW-0699">rRNA-binding</keyword>
<proteinExistence type="inferred from homology"/>
<dbReference type="CDD" id="cd00353">
    <property type="entry name" value="Ribosomal_S15p_S13e"/>
    <property type="match status" value="1"/>
</dbReference>
<evidence type="ECO:0000256" key="1">
    <source>
        <dbReference type="ARBA" id="ARBA00022980"/>
    </source>
</evidence>
<dbReference type="PROSITE" id="PS00362">
    <property type="entry name" value="RIBOSOMAL_S15"/>
    <property type="match status" value="1"/>
</dbReference>
<dbReference type="NCBIfam" id="TIGR00952">
    <property type="entry name" value="S15_bact"/>
    <property type="match status" value="1"/>
</dbReference>
<keyword evidence="1 3" id="KW-0689">Ribosomal protein</keyword>
<dbReference type="Proteomes" id="UP000243633">
    <property type="component" value="Chromosome 1"/>
</dbReference>
<dbReference type="PANTHER" id="PTHR23321">
    <property type="entry name" value="RIBOSOMAL PROTEIN S15, BACTERIAL AND ORGANELLAR"/>
    <property type="match status" value="1"/>
</dbReference>
<dbReference type="Gene3D" id="1.10.287.10">
    <property type="entry name" value="S15/NS1, RNA-binding"/>
    <property type="match status" value="1"/>
</dbReference>
<comment type="function">
    <text evidence="3 5">One of the primary rRNA binding proteins, it binds directly to 16S rRNA where it helps nucleate assembly of the platform of the 30S subunit by binding and bridging several RNA helices of the 16S rRNA.</text>
</comment>
<name>A0A160SWL4_BUCTT</name>
<keyword evidence="2 3" id="KW-0687">Ribonucleoprotein</keyword>
<evidence type="ECO:0000256" key="5">
    <source>
        <dbReference type="RuleBase" id="RU004524"/>
    </source>
</evidence>
<accession>A0A160SWL4</accession>
<comment type="subunit">
    <text evidence="3">Part of the 30S ribosomal subunit. Forms a bridge to the 50S subunit in the 70S ribosome, contacting the 23S rRNA.</text>
</comment>
<dbReference type="RefSeq" id="WP_075472686.1">
    <property type="nucleotide sequence ID" value="NZ_CP135003.1"/>
</dbReference>
<evidence type="ECO:0000313" key="6">
    <source>
        <dbReference type="EMBL" id="CUR53222.1"/>
    </source>
</evidence>
<protein>
    <recommendedName>
        <fullName evidence="3">Small ribosomal subunit protein uS15</fullName>
    </recommendedName>
</protein>
<reference evidence="7" key="1">
    <citation type="submission" date="2015-10" db="EMBL/GenBank/DDBJ databases">
        <authorList>
            <person name="Manzano-Marin A."/>
            <person name="Manzano-Marin A."/>
        </authorList>
    </citation>
    <scope>NUCLEOTIDE SEQUENCE [LARGE SCALE GENOMIC DNA]</scope>
    <source>
        <strain evidence="7">BTs</strain>
    </source>
</reference>
<keyword evidence="3 5" id="KW-0694">RNA-binding</keyword>
<dbReference type="Gene3D" id="6.10.250.3130">
    <property type="match status" value="1"/>
</dbReference>
<organism evidence="6 7">
    <name type="scientific">Buchnera aphidicola subsp. Tuberolachnus salignus</name>
    <dbReference type="NCBI Taxonomy" id="98804"/>
    <lineage>
        <taxon>Bacteria</taxon>
        <taxon>Pseudomonadati</taxon>
        <taxon>Pseudomonadota</taxon>
        <taxon>Gammaproteobacteria</taxon>
        <taxon>Enterobacterales</taxon>
        <taxon>Erwiniaceae</taxon>
        <taxon>Buchnera</taxon>
    </lineage>
</organism>
<dbReference type="OrthoDB" id="9799262at2"/>
<dbReference type="InterPro" id="IPR009068">
    <property type="entry name" value="uS15_NS1_RNA-bd_sf"/>
</dbReference>
<keyword evidence="7" id="KW-1185">Reference proteome</keyword>
<dbReference type="GO" id="GO:0022627">
    <property type="term" value="C:cytosolic small ribosomal subunit"/>
    <property type="evidence" value="ECO:0007669"/>
    <property type="project" value="TreeGrafter"/>
</dbReference>
<gene>
    <name evidence="3 6" type="primary">rpsO</name>
    <name evidence="6" type="ORF">BTSPAZIEG_0250</name>
</gene>
<dbReference type="SUPFAM" id="SSF47060">
    <property type="entry name" value="S15/NS1 RNA-binding domain"/>
    <property type="match status" value="1"/>
</dbReference>
<comment type="similarity">
    <text evidence="3 4">Belongs to the universal ribosomal protein uS15 family.</text>
</comment>
<dbReference type="GO" id="GO:0003735">
    <property type="term" value="F:structural constituent of ribosome"/>
    <property type="evidence" value="ECO:0007669"/>
    <property type="project" value="InterPro"/>
</dbReference>
<evidence type="ECO:0000313" key="7">
    <source>
        <dbReference type="Proteomes" id="UP000243633"/>
    </source>
</evidence>
<dbReference type="GO" id="GO:0006412">
    <property type="term" value="P:translation"/>
    <property type="evidence" value="ECO:0007669"/>
    <property type="project" value="UniProtKB-UniRule"/>
</dbReference>
<dbReference type="PATRIC" id="fig|98804.3.peg.237"/>
<dbReference type="HAMAP" id="MF_01343_B">
    <property type="entry name" value="Ribosomal_uS15_B"/>
    <property type="match status" value="1"/>
</dbReference>
<evidence type="ECO:0000256" key="4">
    <source>
        <dbReference type="RuleBase" id="RU003919"/>
    </source>
</evidence>
<dbReference type="InterPro" id="IPR005290">
    <property type="entry name" value="Ribosomal_uS15_bac-type"/>
</dbReference>
<comment type="function">
    <text evidence="3">Forms an intersubunit bridge (bridge B4) with the 23S rRNA of the 50S subunit in the ribosome.</text>
</comment>
<evidence type="ECO:0000256" key="3">
    <source>
        <dbReference type="HAMAP-Rule" id="MF_01343"/>
    </source>
</evidence>
<sequence length="76" mass="9083">MNKIFKNKSGTSNFQISLLTKKINFLHSHFITHKKDHSSRRGLLKMVSIRRKLLNYLKKKDYLTYSNLIKNLGLRY</sequence>
<dbReference type="STRING" id="98804.BTSPAZIEG_0250"/>
<dbReference type="PANTHER" id="PTHR23321:SF26">
    <property type="entry name" value="SMALL RIBOSOMAL SUBUNIT PROTEIN US15M"/>
    <property type="match status" value="1"/>
</dbReference>
<dbReference type="AlphaFoldDB" id="A0A160SWL4"/>
<dbReference type="EMBL" id="LN890285">
    <property type="protein sequence ID" value="CUR53222.1"/>
    <property type="molecule type" value="Genomic_DNA"/>
</dbReference>
<dbReference type="SMART" id="SM01387">
    <property type="entry name" value="Ribosomal_S15"/>
    <property type="match status" value="1"/>
</dbReference>
<dbReference type="GO" id="GO:0019843">
    <property type="term" value="F:rRNA binding"/>
    <property type="evidence" value="ECO:0007669"/>
    <property type="project" value="UniProtKB-UniRule"/>
</dbReference>
<evidence type="ECO:0000256" key="2">
    <source>
        <dbReference type="ARBA" id="ARBA00023274"/>
    </source>
</evidence>
<dbReference type="InterPro" id="IPR000589">
    <property type="entry name" value="Ribosomal_uS15"/>
</dbReference>
<dbReference type="Pfam" id="PF00312">
    <property type="entry name" value="Ribosomal_S15"/>
    <property type="match status" value="1"/>
</dbReference>